<evidence type="ECO:0000313" key="2">
    <source>
        <dbReference type="Proteomes" id="UP000191154"/>
    </source>
</evidence>
<gene>
    <name evidence="1" type="ORF">CLOSAC_25360</name>
</gene>
<reference evidence="1 2" key="1">
    <citation type="submission" date="2016-05" db="EMBL/GenBank/DDBJ databases">
        <title>Microbial solvent formation.</title>
        <authorList>
            <person name="Poehlein A."/>
            <person name="Montoya Solano J.D."/>
            <person name="Flitsch S."/>
            <person name="Krabben P."/>
            <person name="Duerre P."/>
            <person name="Daniel R."/>
        </authorList>
    </citation>
    <scope>NUCLEOTIDE SEQUENCE [LARGE SCALE GENOMIC DNA]</scope>
    <source>
        <strain evidence="1 2">L1-8</strain>
    </source>
</reference>
<dbReference type="AlphaFoldDB" id="A0A1S8N3P3"/>
<dbReference type="Proteomes" id="UP000191154">
    <property type="component" value="Unassembled WGS sequence"/>
</dbReference>
<comment type="caution">
    <text evidence="1">The sequence shown here is derived from an EMBL/GenBank/DDBJ whole genome shotgun (WGS) entry which is preliminary data.</text>
</comment>
<protein>
    <submittedName>
        <fullName evidence="1">Uncharacterized protein</fullName>
    </submittedName>
</protein>
<name>A0A1S8N3P3_CLOSA</name>
<accession>A0A1S8N3P3</accession>
<dbReference type="EMBL" id="LZYZ01000005">
    <property type="protein sequence ID" value="OOM11008.1"/>
    <property type="molecule type" value="Genomic_DNA"/>
</dbReference>
<sequence length="38" mass="4193">MENYVINKGLNVELINLDAAIKLQLNGATKETTAYVNI</sequence>
<evidence type="ECO:0000313" key="1">
    <source>
        <dbReference type="EMBL" id="OOM11008.1"/>
    </source>
</evidence>
<organism evidence="1 2">
    <name type="scientific">Clostridium saccharobutylicum</name>
    <dbReference type="NCBI Taxonomy" id="169679"/>
    <lineage>
        <taxon>Bacteria</taxon>
        <taxon>Bacillati</taxon>
        <taxon>Bacillota</taxon>
        <taxon>Clostridia</taxon>
        <taxon>Eubacteriales</taxon>
        <taxon>Clostridiaceae</taxon>
        <taxon>Clostridium</taxon>
    </lineage>
</organism>
<proteinExistence type="predicted"/>